<evidence type="ECO:0000313" key="2">
    <source>
        <dbReference type="EMBL" id="MFD1189744.1"/>
    </source>
</evidence>
<dbReference type="EMBL" id="JBHTLQ010000006">
    <property type="protein sequence ID" value="MFD1189744.1"/>
    <property type="molecule type" value="Genomic_DNA"/>
</dbReference>
<proteinExistence type="predicted"/>
<accession>A0ABW3SXU3</accession>
<dbReference type="InterPro" id="IPR046593">
    <property type="entry name" value="DUF6651"/>
</dbReference>
<evidence type="ECO:0000313" key="3">
    <source>
        <dbReference type="Proteomes" id="UP001597216"/>
    </source>
</evidence>
<comment type="caution">
    <text evidence="2">The sequence shown here is derived from an EMBL/GenBank/DDBJ whole genome shotgun (WGS) entry which is preliminary data.</text>
</comment>
<organism evidence="2 3">
    <name type="scientific">Phenylobacterium conjunctum</name>
    <dbReference type="NCBI Taxonomy" id="1298959"/>
    <lineage>
        <taxon>Bacteria</taxon>
        <taxon>Pseudomonadati</taxon>
        <taxon>Pseudomonadota</taxon>
        <taxon>Alphaproteobacteria</taxon>
        <taxon>Caulobacterales</taxon>
        <taxon>Caulobacteraceae</taxon>
        <taxon>Phenylobacterium</taxon>
    </lineage>
</organism>
<gene>
    <name evidence="2" type="ORF">ACFQ27_04060</name>
</gene>
<dbReference type="Pfam" id="PF20356">
    <property type="entry name" value="DUF6651"/>
    <property type="match status" value="1"/>
</dbReference>
<name>A0ABW3SXU3_9CAUL</name>
<sequence>MKLKIDENGAVVLDNGKPVYVADDGKEFALDGAHLYNRVRELTQEAAGHRQAKEAAEGKLQAYTGIEDPAAARRALETLANLDQKKLVDAGEVQRVKDEAITAVKAQFEPVVAERDRLMGELHREKVGGAFARSKFVADKLAIPVDLVEAYFGARFKLEEGRVVAFDPSGNKMFSRINPGSPADFEEALEMMVDAYPNRDHILKGDVQGGGGSQNRTPQGSGVKTIRAADFEKLSGAERAAKMADGFKVID</sequence>
<feature type="domain" description="DUF6651" evidence="1">
    <location>
        <begin position="119"/>
        <end position="216"/>
    </location>
</feature>
<reference evidence="3" key="1">
    <citation type="journal article" date="2019" name="Int. J. Syst. Evol. Microbiol.">
        <title>The Global Catalogue of Microorganisms (GCM) 10K type strain sequencing project: providing services to taxonomists for standard genome sequencing and annotation.</title>
        <authorList>
            <consortium name="The Broad Institute Genomics Platform"/>
            <consortium name="The Broad Institute Genome Sequencing Center for Infectious Disease"/>
            <person name="Wu L."/>
            <person name="Ma J."/>
        </authorList>
    </citation>
    <scope>NUCLEOTIDE SEQUENCE [LARGE SCALE GENOMIC DNA]</scope>
    <source>
        <strain evidence="3">CCUG 55074</strain>
    </source>
</reference>
<keyword evidence="3" id="KW-1185">Reference proteome</keyword>
<dbReference type="RefSeq" id="WP_377352675.1">
    <property type="nucleotide sequence ID" value="NZ_JBHTLQ010000006.1"/>
</dbReference>
<evidence type="ECO:0000259" key="1">
    <source>
        <dbReference type="Pfam" id="PF20356"/>
    </source>
</evidence>
<protein>
    <submittedName>
        <fullName evidence="2">DUF6651 domain-containing protein</fullName>
    </submittedName>
</protein>
<dbReference type="Proteomes" id="UP001597216">
    <property type="component" value="Unassembled WGS sequence"/>
</dbReference>